<dbReference type="InterPro" id="IPR032460">
    <property type="entry name" value="Symplekin/Pta1_N"/>
</dbReference>
<dbReference type="InterPro" id="IPR016024">
    <property type="entry name" value="ARM-type_fold"/>
</dbReference>
<organism evidence="6 7">
    <name type="scientific">Diploptera punctata</name>
    <name type="common">Pacific beetle cockroach</name>
    <dbReference type="NCBI Taxonomy" id="6984"/>
    <lineage>
        <taxon>Eukaryota</taxon>
        <taxon>Metazoa</taxon>
        <taxon>Ecdysozoa</taxon>
        <taxon>Arthropoda</taxon>
        <taxon>Hexapoda</taxon>
        <taxon>Insecta</taxon>
        <taxon>Pterygota</taxon>
        <taxon>Neoptera</taxon>
        <taxon>Polyneoptera</taxon>
        <taxon>Dictyoptera</taxon>
        <taxon>Blattodea</taxon>
        <taxon>Blaberoidea</taxon>
        <taxon>Blaberidae</taxon>
        <taxon>Diplopterinae</taxon>
        <taxon>Diploptera</taxon>
    </lineage>
</organism>
<protein>
    <recommendedName>
        <fullName evidence="5">Symplekin/Pta1 N-terminal domain-containing protein</fullName>
    </recommendedName>
</protein>
<dbReference type="InterPro" id="IPR011989">
    <property type="entry name" value="ARM-like"/>
</dbReference>
<evidence type="ECO:0000256" key="1">
    <source>
        <dbReference type="ARBA" id="ARBA00004123"/>
    </source>
</evidence>
<proteinExistence type="predicted"/>
<feature type="compositionally biased region" description="Acidic residues" evidence="4">
    <location>
        <begin position="360"/>
        <end position="374"/>
    </location>
</feature>
<reference evidence="6" key="2">
    <citation type="submission" date="2023-05" db="EMBL/GenBank/DDBJ databases">
        <authorList>
            <person name="Fouks B."/>
        </authorList>
    </citation>
    <scope>NUCLEOTIDE SEQUENCE</scope>
    <source>
        <strain evidence="6">Stay&amp;Tobe</strain>
        <tissue evidence="6">Testes</tissue>
    </source>
</reference>
<dbReference type="Pfam" id="PF11935">
    <property type="entry name" value="SYMPK_PTA1_N"/>
    <property type="match status" value="1"/>
</dbReference>
<dbReference type="Proteomes" id="UP001233999">
    <property type="component" value="Unassembled WGS sequence"/>
</dbReference>
<sequence length="681" mass="76787">MDSRRSTAVQFFMEDVASLSTSYNKIVEWLNQATLASDNTKIDHLRRVQEIIINKDASLLDNFLDEVLGFQNDRNADVRKFIVGFIEEACKKDPDMLPKVVANLSMLLQDNSVQVQKRVIQAASQIYRGALAWLARARAVTEEMEAAWAMIGSIKAQIVNMIDSDNDGIRTHSVKFLENVVLLQTYPEADSMKRENDFSLEDVPLTLKIARRRKLEEEANMVFDLLVKFHGSPHISSVNLMTCMGSLNLIAKMRPQFMGKVVVALEALNANLPPTLSKSQVSSVRKHLKMQLLNLLKHPSSVEYYSNITTLLTDLGATHQEVMRSYPKLDEHKKRQKRIADHTSSSQSSIIASKKPRLDLEDDDEEEEEEDEGIDEGHVELHPKKHTDLAIDVTEQFIVERLSPEMAAQLVMVSMAKLPDSMPPHFSAMYTPIAAAGTHGQIKHVARLIATQLTAVGLGPGAKQAKKLQVIPKSSTLDDDDDDMTTKSSISTVVRGMMEKEKEGQSKTATLLPSGGTFKAVKQRIKTLKLSEITNPLEEETLEKMMADAIWRVLKAERDAALGGVTPVRNKIVTTLAATFNRKVRDVVLNFLLEDLRSHLDLGFAWLYEEYSFLQGFNRMPTFLKQEQSSDYNYNRLLCTMAKNLIERAEMKDRDVLLARLYLEAPLITESYRTAEEHVWG</sequence>
<dbReference type="GO" id="GO:0006397">
    <property type="term" value="P:mRNA processing"/>
    <property type="evidence" value="ECO:0007669"/>
    <property type="project" value="UniProtKB-KW"/>
</dbReference>
<feature type="region of interest" description="Disordered" evidence="4">
    <location>
        <begin position="326"/>
        <end position="381"/>
    </location>
</feature>
<feature type="compositionally biased region" description="Basic and acidic residues" evidence="4">
    <location>
        <begin position="327"/>
        <end position="341"/>
    </location>
</feature>
<keyword evidence="7" id="KW-1185">Reference proteome</keyword>
<reference evidence="6" key="1">
    <citation type="journal article" date="2023" name="IScience">
        <title>Live-bearing cockroach genome reveals convergent evolutionary mechanisms linked to viviparity in insects and beyond.</title>
        <authorList>
            <person name="Fouks B."/>
            <person name="Harrison M.C."/>
            <person name="Mikhailova A.A."/>
            <person name="Marchal E."/>
            <person name="English S."/>
            <person name="Carruthers M."/>
            <person name="Jennings E.C."/>
            <person name="Chiamaka E.L."/>
            <person name="Frigard R.A."/>
            <person name="Pippel M."/>
            <person name="Attardo G.M."/>
            <person name="Benoit J.B."/>
            <person name="Bornberg-Bauer E."/>
            <person name="Tobe S.S."/>
        </authorList>
    </citation>
    <scope>NUCLEOTIDE SEQUENCE</scope>
    <source>
        <strain evidence="6">Stay&amp;Tobe</strain>
    </source>
</reference>
<evidence type="ECO:0000256" key="3">
    <source>
        <dbReference type="ARBA" id="ARBA00023242"/>
    </source>
</evidence>
<feature type="domain" description="Symplekin/Pta1 N-terminal" evidence="5">
    <location>
        <begin position="113"/>
        <end position="334"/>
    </location>
</feature>
<gene>
    <name evidence="6" type="ORF">L9F63_002064</name>
</gene>
<dbReference type="GO" id="GO:0005847">
    <property type="term" value="C:mRNA cleavage and polyadenylation specificity factor complex"/>
    <property type="evidence" value="ECO:0007669"/>
    <property type="project" value="TreeGrafter"/>
</dbReference>
<dbReference type="PANTHER" id="PTHR15245">
    <property type="entry name" value="SYMPLEKIN-RELATED"/>
    <property type="match status" value="1"/>
</dbReference>
<evidence type="ECO:0000256" key="4">
    <source>
        <dbReference type="SAM" id="MobiDB-lite"/>
    </source>
</evidence>
<feature type="compositionally biased region" description="Low complexity" evidence="4">
    <location>
        <begin position="344"/>
        <end position="353"/>
    </location>
</feature>
<evidence type="ECO:0000313" key="6">
    <source>
        <dbReference type="EMBL" id="KAJ9591458.1"/>
    </source>
</evidence>
<evidence type="ECO:0000259" key="5">
    <source>
        <dbReference type="Pfam" id="PF11935"/>
    </source>
</evidence>
<keyword evidence="3" id="KW-0539">Nucleus</keyword>
<comment type="caution">
    <text evidence="6">The sequence shown here is derived from an EMBL/GenBank/DDBJ whole genome shotgun (WGS) entry which is preliminary data.</text>
</comment>
<accession>A0AAD8A4T0</accession>
<comment type="subcellular location">
    <subcellularLocation>
        <location evidence="1">Nucleus</location>
    </subcellularLocation>
</comment>
<evidence type="ECO:0000313" key="7">
    <source>
        <dbReference type="Proteomes" id="UP001233999"/>
    </source>
</evidence>
<dbReference type="EMBL" id="JASPKZ010003868">
    <property type="protein sequence ID" value="KAJ9591458.1"/>
    <property type="molecule type" value="Genomic_DNA"/>
</dbReference>
<dbReference type="InterPro" id="IPR021850">
    <property type="entry name" value="Symplekin/Pta1"/>
</dbReference>
<dbReference type="AlphaFoldDB" id="A0AAD8A4T0"/>
<dbReference type="SUPFAM" id="SSF48371">
    <property type="entry name" value="ARM repeat"/>
    <property type="match status" value="1"/>
</dbReference>
<dbReference type="Gene3D" id="1.25.10.10">
    <property type="entry name" value="Leucine-rich Repeat Variant"/>
    <property type="match status" value="1"/>
</dbReference>
<dbReference type="PANTHER" id="PTHR15245:SF20">
    <property type="entry name" value="SYMPLEKIN"/>
    <property type="match status" value="1"/>
</dbReference>
<name>A0AAD8A4T0_DIPPU</name>
<keyword evidence="2" id="KW-0507">mRNA processing</keyword>
<evidence type="ECO:0000256" key="2">
    <source>
        <dbReference type="ARBA" id="ARBA00022664"/>
    </source>
</evidence>